<dbReference type="GO" id="GO:0016757">
    <property type="term" value="F:glycosyltransferase activity"/>
    <property type="evidence" value="ECO:0007669"/>
    <property type="project" value="TreeGrafter"/>
</dbReference>
<dbReference type="Pfam" id="PF13692">
    <property type="entry name" value="Glyco_trans_1_4"/>
    <property type="match status" value="1"/>
</dbReference>
<dbReference type="CDD" id="cd03808">
    <property type="entry name" value="GT4_CapM-like"/>
    <property type="match status" value="1"/>
</dbReference>
<dbReference type="STRING" id="871325.SAMN05444349_15112"/>
<keyword evidence="3" id="KW-1185">Reference proteome</keyword>
<dbReference type="Pfam" id="PF13477">
    <property type="entry name" value="Glyco_trans_4_2"/>
    <property type="match status" value="1"/>
</dbReference>
<dbReference type="PANTHER" id="PTHR45947">
    <property type="entry name" value="SULFOQUINOVOSYL TRANSFERASE SQD2"/>
    <property type="match status" value="1"/>
</dbReference>
<proteinExistence type="predicted"/>
<dbReference type="Proteomes" id="UP000184436">
    <property type="component" value="Unassembled WGS sequence"/>
</dbReference>
<protein>
    <submittedName>
        <fullName evidence="2">Galacturonosyltransferase</fullName>
    </submittedName>
</protein>
<evidence type="ECO:0000313" key="2">
    <source>
        <dbReference type="EMBL" id="SHF95644.1"/>
    </source>
</evidence>
<dbReference type="InterPro" id="IPR028098">
    <property type="entry name" value="Glyco_trans_4-like_N"/>
</dbReference>
<gene>
    <name evidence="2" type="ORF">SAMN05444349_15112</name>
</gene>
<sequence length="368" mass="41538">MQILLLANNVSGLLSFRKEVVEAIIKAGHKVTISVPYDQRMDELKSLGADCIATEIDRRSTNPIKDISLLFTYRNLIKFIKPQVVLTYTIKPNVYGGMACRLSRVPQIANITGLGTAVVNQGLLQKIIILLYKLGLKKAHKVFFQNSDNKAFCLAKGMVSNRIEVIPGSGVNLSRFQAMDYPQDDVVKFLYIGRLMNDKGTKELFNVARIIRQERKDVEFHIVGAFEENFEEELNELVSQNIVIFHGKQLDVRPYIAQSHCLIHPSYHEGMSNVILESCASARPIITTYANGCKDAVDDGVNGLLAKIKDADDLLLKVRQFLSLSWEDKKNMGLASRKKVEKEFDRNIVIKVYLNAIDTVQYVSRSER</sequence>
<name>A0A1M5FW81_9BACE</name>
<dbReference type="InterPro" id="IPR050194">
    <property type="entry name" value="Glycosyltransferase_grp1"/>
</dbReference>
<dbReference type="Gene3D" id="3.40.50.2000">
    <property type="entry name" value="Glycogen Phosphorylase B"/>
    <property type="match status" value="2"/>
</dbReference>
<reference evidence="2 3" key="1">
    <citation type="submission" date="2016-11" db="EMBL/GenBank/DDBJ databases">
        <authorList>
            <person name="Jaros S."/>
            <person name="Januszkiewicz K."/>
            <person name="Wedrychowicz H."/>
        </authorList>
    </citation>
    <scope>NUCLEOTIDE SEQUENCE [LARGE SCALE GENOMIC DNA]</scope>
    <source>
        <strain evidence="2 3">DSM 26883</strain>
    </source>
</reference>
<dbReference type="SUPFAM" id="SSF53756">
    <property type="entry name" value="UDP-Glycosyltransferase/glycogen phosphorylase"/>
    <property type="match status" value="1"/>
</dbReference>
<feature type="domain" description="Glycosyltransferase subfamily 4-like N-terminal" evidence="1">
    <location>
        <begin position="3"/>
        <end position="146"/>
    </location>
</feature>
<accession>A0A1M5FW81</accession>
<dbReference type="RefSeq" id="WP_199901483.1">
    <property type="nucleotide sequence ID" value="NZ_FQVD01000051.1"/>
</dbReference>
<dbReference type="EMBL" id="FQVD01000051">
    <property type="protein sequence ID" value="SHF95644.1"/>
    <property type="molecule type" value="Genomic_DNA"/>
</dbReference>
<organism evidence="2 3">
    <name type="scientific">Bacteroides faecichinchillae</name>
    <dbReference type="NCBI Taxonomy" id="871325"/>
    <lineage>
        <taxon>Bacteria</taxon>
        <taxon>Pseudomonadati</taxon>
        <taxon>Bacteroidota</taxon>
        <taxon>Bacteroidia</taxon>
        <taxon>Bacteroidales</taxon>
        <taxon>Bacteroidaceae</taxon>
        <taxon>Bacteroides</taxon>
    </lineage>
</organism>
<evidence type="ECO:0000313" key="3">
    <source>
        <dbReference type="Proteomes" id="UP000184436"/>
    </source>
</evidence>
<dbReference type="AlphaFoldDB" id="A0A1M5FW81"/>
<dbReference type="PANTHER" id="PTHR45947:SF3">
    <property type="entry name" value="SULFOQUINOVOSYL TRANSFERASE SQD2"/>
    <property type="match status" value="1"/>
</dbReference>
<evidence type="ECO:0000259" key="1">
    <source>
        <dbReference type="Pfam" id="PF13477"/>
    </source>
</evidence>
<keyword evidence="2" id="KW-0808">Transferase</keyword>